<dbReference type="PRINTS" id="PR00420">
    <property type="entry name" value="RNGMNOXGNASE"/>
</dbReference>
<evidence type="ECO:0000313" key="5">
    <source>
        <dbReference type="EMBL" id="KAH7358434.1"/>
    </source>
</evidence>
<dbReference type="InterPro" id="IPR050641">
    <property type="entry name" value="RIFMO-like"/>
</dbReference>
<dbReference type="Proteomes" id="UP000813385">
    <property type="component" value="Unassembled WGS sequence"/>
</dbReference>
<keyword evidence="3" id="KW-0560">Oxidoreductase</keyword>
<organism evidence="5 6">
    <name type="scientific">Plectosphaerella cucumerina</name>
    <dbReference type="NCBI Taxonomy" id="40658"/>
    <lineage>
        <taxon>Eukaryota</taxon>
        <taxon>Fungi</taxon>
        <taxon>Dikarya</taxon>
        <taxon>Ascomycota</taxon>
        <taxon>Pezizomycotina</taxon>
        <taxon>Sordariomycetes</taxon>
        <taxon>Hypocreomycetidae</taxon>
        <taxon>Glomerellales</taxon>
        <taxon>Plectosphaerellaceae</taxon>
        <taxon>Plectosphaerella</taxon>
    </lineage>
</organism>
<dbReference type="Gene3D" id="3.30.9.10">
    <property type="entry name" value="D-Amino Acid Oxidase, subunit A, domain 2"/>
    <property type="match status" value="1"/>
</dbReference>
<sequence>MSCPGRRREKGGIPTGHVGASLKHVQASRKEIMAAKTHQTSVLVVGAGPAGLILSLQLAKHGIHSFQAERNVDTTKWPKMDITNCRSMELFNRLGISEGVREQGVTQDYPFDVLFSTGLAEGGQRVAKWDLPSPNAWREKIRGNNDGTMPREPYQRCSQAIFEAWLKPRIQAQDLIDSHFGLKFVSLVESGDGVESTLVDVQTGEKHIVKSQYVVGCDGAGSRIRTHIGSELIGGAVPMAMYLVHFKSRDLTTLQKQGQFWHIFFTSGAVLIAQDEIETWTAHLPITLDADWEKMDPLQAIYDVLGGSVGSCPIKVDEIMVKSAWRPKICFADRYTSSLGRVFISGDAAHQNIPTGGYGMNTAVGDSFDLGWKLAAVLHGYGGKTLLDSYEIERKPVAVRNIERSGVHHQVHIAYGGWFRTLGPGAAVGDSPELQTLLDKTSKHVAAHDGENQDHGIEMDYRFPDSPVVFGRNGGTQPEWNPRTYVPSTFPGSRAPHVFLQDGKTSIMDLYGRAYTVVDFTEDGRLSDEFASKAQELRIPLTRLHLPTETHAAKVWEHQVVLIRPDDHVSWRLPEADAVAVDVESILKTVTGQGPRIEVNGDVGSAFVAEGKTFTSTTGNVDDSEIKPQAEFRK</sequence>
<dbReference type="AlphaFoldDB" id="A0A8K0TCI6"/>
<dbReference type="InterPro" id="IPR002938">
    <property type="entry name" value="FAD-bd"/>
</dbReference>
<dbReference type="PANTHER" id="PTHR43004:SF21">
    <property type="entry name" value="FAD-BINDING DOMAIN-CONTAINING PROTEIN-RELATED"/>
    <property type="match status" value="1"/>
</dbReference>
<dbReference type="Gene3D" id="3.40.30.120">
    <property type="match status" value="1"/>
</dbReference>
<name>A0A8K0TCI6_9PEZI</name>
<feature type="domain" description="FAD-binding" evidence="4">
    <location>
        <begin position="40"/>
        <end position="404"/>
    </location>
</feature>
<keyword evidence="6" id="KW-1185">Reference proteome</keyword>
<dbReference type="InterPro" id="IPR036188">
    <property type="entry name" value="FAD/NAD-bd_sf"/>
</dbReference>
<evidence type="ECO:0000256" key="1">
    <source>
        <dbReference type="ARBA" id="ARBA00022630"/>
    </source>
</evidence>
<evidence type="ECO:0000256" key="3">
    <source>
        <dbReference type="ARBA" id="ARBA00023002"/>
    </source>
</evidence>
<dbReference type="Gene3D" id="3.50.50.60">
    <property type="entry name" value="FAD/NAD(P)-binding domain"/>
    <property type="match status" value="1"/>
</dbReference>
<gene>
    <name evidence="5" type="ORF">B0T11DRAFT_340729</name>
</gene>
<comment type="caution">
    <text evidence="5">The sequence shown here is derived from an EMBL/GenBank/DDBJ whole genome shotgun (WGS) entry which is preliminary data.</text>
</comment>
<evidence type="ECO:0000256" key="2">
    <source>
        <dbReference type="ARBA" id="ARBA00022827"/>
    </source>
</evidence>
<dbReference type="GO" id="GO:0016709">
    <property type="term" value="F:oxidoreductase activity, acting on paired donors, with incorporation or reduction of molecular oxygen, NAD(P)H as one donor, and incorporation of one atom of oxygen"/>
    <property type="evidence" value="ECO:0007669"/>
    <property type="project" value="UniProtKB-ARBA"/>
</dbReference>
<accession>A0A8K0TCI6</accession>
<proteinExistence type="predicted"/>
<dbReference type="SUPFAM" id="SSF51905">
    <property type="entry name" value="FAD/NAD(P)-binding domain"/>
    <property type="match status" value="1"/>
</dbReference>
<dbReference type="OrthoDB" id="2690153at2759"/>
<reference evidence="5" key="1">
    <citation type="journal article" date="2021" name="Nat. Commun.">
        <title>Genetic determinants of endophytism in the Arabidopsis root mycobiome.</title>
        <authorList>
            <person name="Mesny F."/>
            <person name="Miyauchi S."/>
            <person name="Thiergart T."/>
            <person name="Pickel B."/>
            <person name="Atanasova L."/>
            <person name="Karlsson M."/>
            <person name="Huettel B."/>
            <person name="Barry K.W."/>
            <person name="Haridas S."/>
            <person name="Chen C."/>
            <person name="Bauer D."/>
            <person name="Andreopoulos W."/>
            <person name="Pangilinan J."/>
            <person name="LaButti K."/>
            <person name="Riley R."/>
            <person name="Lipzen A."/>
            <person name="Clum A."/>
            <person name="Drula E."/>
            <person name="Henrissat B."/>
            <person name="Kohler A."/>
            <person name="Grigoriev I.V."/>
            <person name="Martin F.M."/>
            <person name="Hacquard S."/>
        </authorList>
    </citation>
    <scope>NUCLEOTIDE SEQUENCE</scope>
    <source>
        <strain evidence="5">MPI-CAGE-AT-0016</strain>
    </source>
</reference>
<evidence type="ECO:0000259" key="4">
    <source>
        <dbReference type="Pfam" id="PF01494"/>
    </source>
</evidence>
<dbReference type="GO" id="GO:0071949">
    <property type="term" value="F:FAD binding"/>
    <property type="evidence" value="ECO:0007669"/>
    <property type="project" value="InterPro"/>
</dbReference>
<keyword evidence="1" id="KW-0285">Flavoprotein</keyword>
<evidence type="ECO:0000313" key="6">
    <source>
        <dbReference type="Proteomes" id="UP000813385"/>
    </source>
</evidence>
<keyword evidence="2" id="KW-0274">FAD</keyword>
<dbReference type="Pfam" id="PF01494">
    <property type="entry name" value="FAD_binding_3"/>
    <property type="match status" value="1"/>
</dbReference>
<protein>
    <submittedName>
        <fullName evidence="5">FAD binding domain-containing protein</fullName>
    </submittedName>
</protein>
<dbReference type="Pfam" id="PF21274">
    <property type="entry name" value="Rng_hyd_C"/>
    <property type="match status" value="1"/>
</dbReference>
<dbReference type="EMBL" id="JAGPXD010000004">
    <property type="protein sequence ID" value="KAH7358434.1"/>
    <property type="molecule type" value="Genomic_DNA"/>
</dbReference>
<dbReference type="PANTHER" id="PTHR43004">
    <property type="entry name" value="TRK SYSTEM POTASSIUM UPTAKE PROTEIN"/>
    <property type="match status" value="1"/>
</dbReference>